<dbReference type="Proteomes" id="UP000245959">
    <property type="component" value="Unassembled WGS sequence"/>
</dbReference>
<feature type="region of interest" description="Disordered" evidence="1">
    <location>
        <begin position="50"/>
        <end position="82"/>
    </location>
</feature>
<dbReference type="AlphaFoldDB" id="A0A2U1ALI1"/>
<reference evidence="2 3" key="1">
    <citation type="submission" date="2018-04" db="EMBL/GenBank/DDBJ databases">
        <title>Genomic Encyclopedia of Type Strains, Phase IV (KMG-IV): sequencing the most valuable type-strain genomes for metagenomic binning, comparative biology and taxonomic classification.</title>
        <authorList>
            <person name="Goeker M."/>
        </authorList>
    </citation>
    <scope>NUCLEOTIDE SEQUENCE [LARGE SCALE GENOMIC DNA]</scope>
    <source>
        <strain evidence="2 3">DSM 14823</strain>
    </source>
</reference>
<sequence length="369" mass="42986">MKNLIGIFLIAAIAAVGLYGLHTYNQKKEREAQLEIARLEQQKLEEERRREEALKKAEAEKRRLAEEQQRREEALKKAEAEKRRLAEEQQRREEALKKAEAEKRRLAEEQQRREEALKKAEAEKRRLAEEQQRREEALKKAEAEKRRLAEEQQRREEALKKAEAEKRRLAEEQQRREEALKKAEAEKRRLAEEQQRREEALKKAEQAKCFQANLAIAKKALRRINVRRYNTPVKELVKFQQYIELLNPPEDILSLAQDLPKIAAAIRMPSNQTALSQLPKDCFRMPRCTTCGGFGRETRMDSHKMTSVVCDSCDGTGILQKKEPRVAHGGISPKVYYVKMSAGTVFDLQSAQQAFKNRTEQLSGWLDMQ</sequence>
<dbReference type="EMBL" id="QEKH01000031">
    <property type="protein sequence ID" value="PVY37268.1"/>
    <property type="molecule type" value="Genomic_DNA"/>
</dbReference>
<comment type="caution">
    <text evidence="2">The sequence shown here is derived from an EMBL/GenBank/DDBJ whole genome shotgun (WGS) entry which is preliminary data.</text>
</comment>
<name>A0A2U1ALI1_9BACT</name>
<dbReference type="InterPro" id="IPR036410">
    <property type="entry name" value="HSP_DnaJ_Cys-rich_dom_sf"/>
</dbReference>
<gene>
    <name evidence="2" type="ORF">C8D82_1317</name>
</gene>
<evidence type="ECO:0000313" key="3">
    <source>
        <dbReference type="Proteomes" id="UP000245959"/>
    </source>
</evidence>
<evidence type="ECO:0000256" key="1">
    <source>
        <dbReference type="SAM" id="MobiDB-lite"/>
    </source>
</evidence>
<dbReference type="SUPFAM" id="SSF57938">
    <property type="entry name" value="DnaJ/Hsp40 cysteine-rich domain"/>
    <property type="match status" value="1"/>
</dbReference>
<organism evidence="2 3">
    <name type="scientific">Victivallis vadensis</name>
    <dbReference type="NCBI Taxonomy" id="172901"/>
    <lineage>
        <taxon>Bacteria</taxon>
        <taxon>Pseudomonadati</taxon>
        <taxon>Lentisphaerota</taxon>
        <taxon>Lentisphaeria</taxon>
        <taxon>Victivallales</taxon>
        <taxon>Victivallaceae</taxon>
        <taxon>Victivallis</taxon>
    </lineage>
</organism>
<evidence type="ECO:0008006" key="4">
    <source>
        <dbReference type="Google" id="ProtNLM"/>
    </source>
</evidence>
<keyword evidence="3" id="KW-1185">Reference proteome</keyword>
<proteinExistence type="predicted"/>
<protein>
    <recommendedName>
        <fullName evidence="4">TolA protein</fullName>
    </recommendedName>
</protein>
<evidence type="ECO:0000313" key="2">
    <source>
        <dbReference type="EMBL" id="PVY37268.1"/>
    </source>
</evidence>
<accession>A0A2U1ALI1</accession>